<organism evidence="9 10">
    <name type="scientific">Stereocaulon virgatum</name>
    <dbReference type="NCBI Taxonomy" id="373712"/>
    <lineage>
        <taxon>Eukaryota</taxon>
        <taxon>Fungi</taxon>
        <taxon>Dikarya</taxon>
        <taxon>Ascomycota</taxon>
        <taxon>Pezizomycotina</taxon>
        <taxon>Lecanoromycetes</taxon>
        <taxon>OSLEUM clade</taxon>
        <taxon>Lecanoromycetidae</taxon>
        <taxon>Lecanorales</taxon>
        <taxon>Lecanorineae</taxon>
        <taxon>Stereocaulaceae</taxon>
        <taxon>Stereocaulon</taxon>
    </lineage>
</organism>
<dbReference type="Proteomes" id="UP001590950">
    <property type="component" value="Unassembled WGS sequence"/>
</dbReference>
<keyword evidence="2 6" id="KW-0863">Zinc-finger</keyword>
<gene>
    <name evidence="9" type="ORF">N7G274_002982</name>
</gene>
<comment type="caution">
    <text evidence="9">The sequence shown here is derived from an EMBL/GenBank/DDBJ whole genome shotgun (WGS) entry which is preliminary data.</text>
</comment>
<dbReference type="InterPro" id="IPR057721">
    <property type="entry name" value="BCD1_alpha/beta"/>
</dbReference>
<dbReference type="SUPFAM" id="SSF144232">
    <property type="entry name" value="HIT/MYND zinc finger-like"/>
    <property type="match status" value="1"/>
</dbReference>
<protein>
    <recommendedName>
        <fullName evidence="8">HIT-type domain-containing protein</fullName>
    </recommendedName>
</protein>
<feature type="compositionally biased region" description="Polar residues" evidence="7">
    <location>
        <begin position="303"/>
        <end position="320"/>
    </location>
</feature>
<evidence type="ECO:0000256" key="4">
    <source>
        <dbReference type="ARBA" id="ARBA00049598"/>
    </source>
</evidence>
<feature type="compositionally biased region" description="Basic and acidic residues" evidence="7">
    <location>
        <begin position="248"/>
        <end position="268"/>
    </location>
</feature>
<accession>A0ABR4AEM6</accession>
<evidence type="ECO:0000313" key="10">
    <source>
        <dbReference type="Proteomes" id="UP001590950"/>
    </source>
</evidence>
<evidence type="ECO:0000259" key="8">
    <source>
        <dbReference type="PROSITE" id="PS51083"/>
    </source>
</evidence>
<dbReference type="Pfam" id="PF25790">
    <property type="entry name" value="BCD1"/>
    <property type="match status" value="2"/>
</dbReference>
<dbReference type="CDD" id="cd23023">
    <property type="entry name" value="zf-HIT_BCD1"/>
    <property type="match status" value="1"/>
</dbReference>
<dbReference type="PROSITE" id="PS51083">
    <property type="entry name" value="ZF_HIT"/>
    <property type="match status" value="1"/>
</dbReference>
<evidence type="ECO:0000256" key="3">
    <source>
        <dbReference type="ARBA" id="ARBA00022833"/>
    </source>
</evidence>
<dbReference type="PANTHER" id="PTHR13483">
    <property type="entry name" value="BOX C_D SNORNA PROTEIN 1-RELATED"/>
    <property type="match status" value="1"/>
</dbReference>
<evidence type="ECO:0000256" key="5">
    <source>
        <dbReference type="ARBA" id="ARBA00049654"/>
    </source>
</evidence>
<proteinExistence type="inferred from homology"/>
<feature type="region of interest" description="Disordered" evidence="7">
    <location>
        <begin position="183"/>
        <end position="208"/>
    </location>
</feature>
<keyword evidence="3" id="KW-0862">Zinc</keyword>
<evidence type="ECO:0000256" key="7">
    <source>
        <dbReference type="SAM" id="MobiDB-lite"/>
    </source>
</evidence>
<comment type="similarity">
    <text evidence="5">Belongs to the BCD1 family.</text>
</comment>
<dbReference type="Gene3D" id="3.30.60.190">
    <property type="match status" value="1"/>
</dbReference>
<dbReference type="InterPro" id="IPR007529">
    <property type="entry name" value="Znf_HIT"/>
</dbReference>
<name>A0ABR4AEM6_9LECA</name>
<reference evidence="9 10" key="1">
    <citation type="submission" date="2024-09" db="EMBL/GenBank/DDBJ databases">
        <title>Rethinking Asexuality: The Enigmatic Case of Functional Sexual Genes in Lepraria (Stereocaulaceae).</title>
        <authorList>
            <person name="Doellman M."/>
            <person name="Sun Y."/>
            <person name="Barcenas-Pena A."/>
            <person name="Lumbsch H.T."/>
            <person name="Grewe F."/>
        </authorList>
    </citation>
    <scope>NUCLEOTIDE SEQUENCE [LARGE SCALE GENOMIC DNA]</scope>
    <source>
        <strain evidence="9 10">Mercado 3170</strain>
    </source>
</reference>
<evidence type="ECO:0000313" key="9">
    <source>
        <dbReference type="EMBL" id="KAL2044277.1"/>
    </source>
</evidence>
<keyword evidence="10" id="KW-1185">Reference proteome</keyword>
<comment type="function">
    <text evidence="4">Required for box C/D snoRNAs accumulation involved in snoRNA processing, snoRNA transport to the nucleolus and ribosome biogenesis.</text>
</comment>
<evidence type="ECO:0000256" key="1">
    <source>
        <dbReference type="ARBA" id="ARBA00022723"/>
    </source>
</evidence>
<evidence type="ECO:0000256" key="2">
    <source>
        <dbReference type="ARBA" id="ARBA00022771"/>
    </source>
</evidence>
<dbReference type="InterPro" id="IPR051639">
    <property type="entry name" value="BCD1"/>
</dbReference>
<dbReference type="EMBL" id="JBEFKJ010000009">
    <property type="protein sequence ID" value="KAL2044277.1"/>
    <property type="molecule type" value="Genomic_DNA"/>
</dbReference>
<evidence type="ECO:0000256" key="6">
    <source>
        <dbReference type="PROSITE-ProRule" id="PRU00453"/>
    </source>
</evidence>
<feature type="domain" description="HIT-type" evidence="8">
    <location>
        <begin position="10"/>
        <end position="44"/>
    </location>
</feature>
<dbReference type="Pfam" id="PF04438">
    <property type="entry name" value="zf-HIT"/>
    <property type="match status" value="1"/>
</dbReference>
<sequence>MSGQLLTSLCTICHVRPYRYRCPRCSVLTCSLPCIKRHKQWAQCNGLRDPTVYVKAKDLATPKGIDHDYNYLTSIERELDNAEKDATSRGVVLQEPSIKQSNPKKNVTRLEAALERCGVVVVKAPKGMTRSKQNDTRVTQRTHGLIWTVEWVHPDGRKVLGRCPEDQSIAKAYMAHVFPLDPHKPIKKRKKGHETFKNAQTDTAIPHDAIRERASPNGHGLAHEQGIQVGKELAIDGTQIESSKCKHKNDGDEERVGHDGSEPSERILPHNQNQVPTRQDGPDVESTHGKHNSSLAPADDGQDTQLNIPAKSEQPTVTADATQPVLESSLTFHLHHPSLPSRQPVLIPLSPDSDLATSLTNRLVLEFPTIYVLHRQPDDKLPPGFISEEDFFTTVKKVMVADAGLGNGVNGKRIEAEAKTEEPFEEGEVNEGRLFEVLGKDLEGLPPSL</sequence>
<feature type="region of interest" description="Disordered" evidence="7">
    <location>
        <begin position="241"/>
        <end position="320"/>
    </location>
</feature>
<dbReference type="PANTHER" id="PTHR13483:SF11">
    <property type="entry name" value="ZINC FINGER HIT DOMAIN-CONTAINING PROTEIN 3"/>
    <property type="match status" value="1"/>
</dbReference>
<keyword evidence="1" id="KW-0479">Metal-binding</keyword>